<sequence>MYGIISKEVLSKHVDVEYRFSAEPYISASCSHVSVLSMNAPTGEENTLRNFANGKD</sequence>
<organism evidence="1 2">
    <name type="scientific">Pseudocitrobacter faecalis</name>
    <dbReference type="NCBI Taxonomy" id="1398493"/>
    <lineage>
        <taxon>Bacteria</taxon>
        <taxon>Pseudomonadati</taxon>
        <taxon>Pseudomonadota</taxon>
        <taxon>Gammaproteobacteria</taxon>
        <taxon>Enterobacterales</taxon>
        <taxon>Enterobacteriaceae</taxon>
        <taxon>Pseudocitrobacter</taxon>
    </lineage>
</organism>
<keyword evidence="2" id="KW-1185">Reference proteome</keyword>
<reference evidence="1 2" key="1">
    <citation type="submission" date="2018-06" db="EMBL/GenBank/DDBJ databases">
        <title>Genomic Encyclopedia of Type Strains, Phase IV (KMG-IV): sequencing the most valuable type-strain genomes for metagenomic binning, comparative biology and taxonomic classification.</title>
        <authorList>
            <person name="Goeker M."/>
        </authorList>
    </citation>
    <scope>NUCLEOTIDE SEQUENCE [LARGE SCALE GENOMIC DNA]</scope>
    <source>
        <strain evidence="1 2">DSM 27453</strain>
    </source>
</reference>
<name>A0ABX9G3N8_9ENTR</name>
<accession>A0ABX9G3N8</accession>
<evidence type="ECO:0000313" key="2">
    <source>
        <dbReference type="Proteomes" id="UP000253201"/>
    </source>
</evidence>
<dbReference type="Proteomes" id="UP000253201">
    <property type="component" value="Unassembled WGS sequence"/>
</dbReference>
<dbReference type="EMBL" id="QNRL01000001">
    <property type="protein sequence ID" value="RBP15090.1"/>
    <property type="molecule type" value="Genomic_DNA"/>
</dbReference>
<proteinExistence type="predicted"/>
<protein>
    <submittedName>
        <fullName evidence="1">Uncharacterized protein DUF2627</fullName>
    </submittedName>
</protein>
<dbReference type="InterPro" id="IPR019672">
    <property type="entry name" value="DUF2527"/>
</dbReference>
<comment type="caution">
    <text evidence="1">The sequence shown here is derived from an EMBL/GenBank/DDBJ whole genome shotgun (WGS) entry which is preliminary data.</text>
</comment>
<evidence type="ECO:0000313" key="1">
    <source>
        <dbReference type="EMBL" id="RBP15090.1"/>
    </source>
</evidence>
<gene>
    <name evidence="1" type="ORF">DFQ50_101575</name>
</gene>
<dbReference type="Pfam" id="PF10736">
    <property type="entry name" value="DUF2527"/>
    <property type="match status" value="1"/>
</dbReference>